<organism evidence="3 4">
    <name type="scientific">Coprinopsis marcescibilis</name>
    <name type="common">Agaric fungus</name>
    <name type="synonym">Psathyrella marcescibilis</name>
    <dbReference type="NCBI Taxonomy" id="230819"/>
    <lineage>
        <taxon>Eukaryota</taxon>
        <taxon>Fungi</taxon>
        <taxon>Dikarya</taxon>
        <taxon>Basidiomycota</taxon>
        <taxon>Agaricomycotina</taxon>
        <taxon>Agaricomycetes</taxon>
        <taxon>Agaricomycetidae</taxon>
        <taxon>Agaricales</taxon>
        <taxon>Agaricineae</taxon>
        <taxon>Psathyrellaceae</taxon>
        <taxon>Coprinopsis</taxon>
    </lineage>
</organism>
<dbReference type="EMBL" id="ML210194">
    <property type="protein sequence ID" value="TFK24807.1"/>
    <property type="molecule type" value="Genomic_DNA"/>
</dbReference>
<keyword evidence="4" id="KW-1185">Reference proteome</keyword>
<dbReference type="InterPro" id="IPR001810">
    <property type="entry name" value="F-box_dom"/>
</dbReference>
<dbReference type="SUPFAM" id="SSF81383">
    <property type="entry name" value="F-box domain"/>
    <property type="match status" value="1"/>
</dbReference>
<gene>
    <name evidence="3" type="ORF">FA15DRAFT_669122</name>
</gene>
<feature type="coiled-coil region" evidence="1">
    <location>
        <begin position="34"/>
        <end position="68"/>
    </location>
</feature>
<dbReference type="InterPro" id="IPR032675">
    <property type="entry name" value="LRR_dom_sf"/>
</dbReference>
<dbReference type="Proteomes" id="UP000307440">
    <property type="component" value="Unassembled WGS sequence"/>
</dbReference>
<feature type="domain" description="F-box" evidence="2">
    <location>
        <begin position="83"/>
        <end position="135"/>
    </location>
</feature>
<protein>
    <recommendedName>
        <fullName evidence="2">F-box domain-containing protein</fullName>
    </recommendedName>
</protein>
<name>A0A5C3KWU3_COPMA</name>
<evidence type="ECO:0000313" key="3">
    <source>
        <dbReference type="EMBL" id="TFK24807.1"/>
    </source>
</evidence>
<dbReference type="Pfam" id="PF12937">
    <property type="entry name" value="F-box-like"/>
    <property type="match status" value="1"/>
</dbReference>
<dbReference type="InterPro" id="IPR036047">
    <property type="entry name" value="F-box-like_dom_sf"/>
</dbReference>
<keyword evidence="1" id="KW-0175">Coiled coil</keyword>
<accession>A0A5C3KWU3</accession>
<dbReference type="OrthoDB" id="3012505at2759"/>
<sequence length="585" mass="65741">MTSLVVAPHSELAPYTLGNEAVPEHLLSKCKPHLDALENAVLAADSELELLQKRIQQLILAKDNIKRQQQAYTTLFSPFRITPNEIIACIIQSTLSDPYLLDRTDRIMLRKMMSVCRRWRDVASQSPQLWRGLDLTLPNDFHGKDDQVVTTLLSSWFARGGKGAPLRLRVRDTNRNLFAMLGRSFDISRSVVPFILSSPHWGELELLECNAPVILAIVANPSPIEVKCLSLSLTPNWNDSGDMGGIKFTEETLPRLESLSLGNIIPPTGGISLEHTVLVSLHIHKFEGQLQSLISTLSEERLPRLEELVLERLEEISDSDGCRSTLAHSAVKRLVVIGANTVALLNHCMFPNLELLRLCNIKYSKGSSRKTTVEAFVRRLPNSFHSLSLEDSKLDAPMLGPLVVLASAVRNVHVRSPAFLNHIGKASDNTLRNLEAVYCHESNYSSEGLFKHLSAWFSRRKSLRGPASKRITIYMHGFGGDFPVSRSGGHISTLREAGVDLQNCNTESVAEWKLAYKIRAHHHRLETDGGLETGLSHRWMDHVWSSDEDLNEDTDPYQSDDYHDRYRYGSPYGYSTSYSDMYYSD</sequence>
<evidence type="ECO:0000256" key="1">
    <source>
        <dbReference type="SAM" id="Coils"/>
    </source>
</evidence>
<evidence type="ECO:0000313" key="4">
    <source>
        <dbReference type="Proteomes" id="UP000307440"/>
    </source>
</evidence>
<dbReference type="Gene3D" id="3.80.10.10">
    <property type="entry name" value="Ribonuclease Inhibitor"/>
    <property type="match status" value="1"/>
</dbReference>
<proteinExistence type="predicted"/>
<evidence type="ECO:0000259" key="2">
    <source>
        <dbReference type="Pfam" id="PF12937"/>
    </source>
</evidence>
<dbReference type="AlphaFoldDB" id="A0A5C3KWU3"/>
<reference evidence="3 4" key="1">
    <citation type="journal article" date="2019" name="Nat. Ecol. Evol.">
        <title>Megaphylogeny resolves global patterns of mushroom evolution.</title>
        <authorList>
            <person name="Varga T."/>
            <person name="Krizsan K."/>
            <person name="Foldi C."/>
            <person name="Dima B."/>
            <person name="Sanchez-Garcia M."/>
            <person name="Sanchez-Ramirez S."/>
            <person name="Szollosi G.J."/>
            <person name="Szarkandi J.G."/>
            <person name="Papp V."/>
            <person name="Albert L."/>
            <person name="Andreopoulos W."/>
            <person name="Angelini C."/>
            <person name="Antonin V."/>
            <person name="Barry K.W."/>
            <person name="Bougher N.L."/>
            <person name="Buchanan P."/>
            <person name="Buyck B."/>
            <person name="Bense V."/>
            <person name="Catcheside P."/>
            <person name="Chovatia M."/>
            <person name="Cooper J."/>
            <person name="Damon W."/>
            <person name="Desjardin D."/>
            <person name="Finy P."/>
            <person name="Geml J."/>
            <person name="Haridas S."/>
            <person name="Hughes K."/>
            <person name="Justo A."/>
            <person name="Karasinski D."/>
            <person name="Kautmanova I."/>
            <person name="Kiss B."/>
            <person name="Kocsube S."/>
            <person name="Kotiranta H."/>
            <person name="LaButti K.M."/>
            <person name="Lechner B.E."/>
            <person name="Liimatainen K."/>
            <person name="Lipzen A."/>
            <person name="Lukacs Z."/>
            <person name="Mihaltcheva S."/>
            <person name="Morgado L.N."/>
            <person name="Niskanen T."/>
            <person name="Noordeloos M.E."/>
            <person name="Ohm R.A."/>
            <person name="Ortiz-Santana B."/>
            <person name="Ovrebo C."/>
            <person name="Racz N."/>
            <person name="Riley R."/>
            <person name="Savchenko A."/>
            <person name="Shiryaev A."/>
            <person name="Soop K."/>
            <person name="Spirin V."/>
            <person name="Szebenyi C."/>
            <person name="Tomsovsky M."/>
            <person name="Tulloss R.E."/>
            <person name="Uehling J."/>
            <person name="Grigoriev I.V."/>
            <person name="Vagvolgyi C."/>
            <person name="Papp T."/>
            <person name="Martin F.M."/>
            <person name="Miettinen O."/>
            <person name="Hibbett D.S."/>
            <person name="Nagy L.G."/>
        </authorList>
    </citation>
    <scope>NUCLEOTIDE SEQUENCE [LARGE SCALE GENOMIC DNA]</scope>
    <source>
        <strain evidence="3 4">CBS 121175</strain>
    </source>
</reference>